<feature type="domain" description="Helicase ATP-binding" evidence="21">
    <location>
        <begin position="721"/>
        <end position="902"/>
    </location>
</feature>
<evidence type="ECO:0000256" key="17">
    <source>
        <dbReference type="ARBA" id="ARBA00034808"/>
    </source>
</evidence>
<dbReference type="FunFam" id="3.40.50.300:FF:000340">
    <property type="entry name" value="Bloom syndrome, RecQ helicase"/>
    <property type="match status" value="1"/>
</dbReference>
<dbReference type="Proteomes" id="UP000308549">
    <property type="component" value="Unassembled WGS sequence"/>
</dbReference>
<accession>A0A4U0TZI6</accession>
<feature type="compositionally biased region" description="Polar residues" evidence="19">
    <location>
        <begin position="1521"/>
        <end position="1538"/>
    </location>
</feature>
<feature type="region of interest" description="Disordered" evidence="19">
    <location>
        <begin position="639"/>
        <end position="690"/>
    </location>
</feature>
<keyword evidence="24" id="KW-1185">Reference proteome</keyword>
<keyword evidence="11" id="KW-0067">ATP-binding</keyword>
<keyword evidence="8" id="KW-0378">Hydrolase</keyword>
<feature type="compositionally biased region" description="Polar residues" evidence="19">
    <location>
        <begin position="337"/>
        <end position="354"/>
    </location>
</feature>
<feature type="compositionally biased region" description="Polar residues" evidence="19">
    <location>
        <begin position="150"/>
        <end position="161"/>
    </location>
</feature>
<dbReference type="PANTHER" id="PTHR13710">
    <property type="entry name" value="DNA HELICASE RECQ FAMILY MEMBER"/>
    <property type="match status" value="1"/>
</dbReference>
<keyword evidence="4" id="KW-0235">DNA replication</keyword>
<evidence type="ECO:0000256" key="8">
    <source>
        <dbReference type="ARBA" id="ARBA00022801"/>
    </source>
</evidence>
<feature type="compositionally biased region" description="Polar residues" evidence="19">
    <location>
        <begin position="71"/>
        <end position="82"/>
    </location>
</feature>
<feature type="compositionally biased region" description="Acidic residues" evidence="19">
    <location>
        <begin position="1490"/>
        <end position="1502"/>
    </location>
</feature>
<dbReference type="InterPro" id="IPR032284">
    <property type="entry name" value="RecQ_Zn-bd"/>
</dbReference>
<dbReference type="InterPro" id="IPR044876">
    <property type="entry name" value="HRDC_dom_sf"/>
</dbReference>
<dbReference type="PROSITE" id="PS00690">
    <property type="entry name" value="DEAH_ATP_HELICASE"/>
    <property type="match status" value="1"/>
</dbReference>
<keyword evidence="14" id="KW-0413">Isomerase</keyword>
<dbReference type="OrthoDB" id="10261556at2759"/>
<feature type="compositionally biased region" description="Polar residues" evidence="19">
    <location>
        <begin position="640"/>
        <end position="667"/>
    </location>
</feature>
<evidence type="ECO:0000256" key="6">
    <source>
        <dbReference type="ARBA" id="ARBA00022741"/>
    </source>
</evidence>
<feature type="region of interest" description="Disordered" evidence="19">
    <location>
        <begin position="561"/>
        <end position="626"/>
    </location>
</feature>
<dbReference type="PROSITE" id="PS50967">
    <property type="entry name" value="HRDC"/>
    <property type="match status" value="1"/>
</dbReference>
<dbReference type="NCBIfam" id="TIGR00614">
    <property type="entry name" value="recQ_fam"/>
    <property type="match status" value="1"/>
</dbReference>
<keyword evidence="15" id="KW-0539">Nucleus</keyword>
<comment type="similarity">
    <text evidence="3">Belongs to the helicase family. RecQ subfamily.</text>
</comment>
<feature type="compositionally biased region" description="Basic residues" evidence="19">
    <location>
        <begin position="271"/>
        <end position="286"/>
    </location>
</feature>
<name>A0A4U0TZI6_9PEZI</name>
<dbReference type="SUPFAM" id="SSF47819">
    <property type="entry name" value="HRDC-like"/>
    <property type="match status" value="1"/>
</dbReference>
<dbReference type="GO" id="GO:0005634">
    <property type="term" value="C:nucleus"/>
    <property type="evidence" value="ECO:0007669"/>
    <property type="project" value="UniProtKB-SubCell"/>
</dbReference>
<evidence type="ECO:0000256" key="18">
    <source>
        <dbReference type="ARBA" id="ARBA00073450"/>
    </source>
</evidence>
<evidence type="ECO:0000256" key="7">
    <source>
        <dbReference type="ARBA" id="ARBA00022763"/>
    </source>
</evidence>
<keyword evidence="10" id="KW-0862">Zinc</keyword>
<dbReference type="CDD" id="cd17920">
    <property type="entry name" value="DEXHc_RecQ"/>
    <property type="match status" value="1"/>
</dbReference>
<evidence type="ECO:0000256" key="13">
    <source>
        <dbReference type="ARBA" id="ARBA00023204"/>
    </source>
</evidence>
<dbReference type="Gene3D" id="1.10.10.10">
    <property type="entry name" value="Winged helix-like DNA-binding domain superfamily/Winged helix DNA-binding domain"/>
    <property type="match status" value="1"/>
</dbReference>
<dbReference type="Pfam" id="PF00570">
    <property type="entry name" value="HRDC"/>
    <property type="match status" value="1"/>
</dbReference>
<feature type="compositionally biased region" description="Basic and acidic residues" evidence="19">
    <location>
        <begin position="1248"/>
        <end position="1267"/>
    </location>
</feature>
<dbReference type="SUPFAM" id="SSF52540">
    <property type="entry name" value="P-loop containing nucleoside triphosphate hydrolases"/>
    <property type="match status" value="1"/>
</dbReference>
<feature type="compositionally biased region" description="Polar residues" evidence="19">
    <location>
        <begin position="1271"/>
        <end position="1283"/>
    </location>
</feature>
<evidence type="ECO:0000313" key="24">
    <source>
        <dbReference type="Proteomes" id="UP000308549"/>
    </source>
</evidence>
<feature type="region of interest" description="Disordered" evidence="19">
    <location>
        <begin position="336"/>
        <end position="358"/>
    </location>
</feature>
<dbReference type="GO" id="GO:0005694">
    <property type="term" value="C:chromosome"/>
    <property type="evidence" value="ECO:0007669"/>
    <property type="project" value="TreeGrafter"/>
</dbReference>
<dbReference type="GO" id="GO:0006260">
    <property type="term" value="P:DNA replication"/>
    <property type="evidence" value="ECO:0007669"/>
    <property type="project" value="UniProtKB-KW"/>
</dbReference>
<dbReference type="InterPro" id="IPR036388">
    <property type="entry name" value="WH-like_DNA-bd_sf"/>
</dbReference>
<feature type="region of interest" description="Disordered" evidence="19">
    <location>
        <begin position="1470"/>
        <end position="1627"/>
    </location>
</feature>
<dbReference type="InterPro" id="IPR001650">
    <property type="entry name" value="Helicase_C-like"/>
</dbReference>
<dbReference type="PROSITE" id="PS51192">
    <property type="entry name" value="HELICASE_ATP_BIND_1"/>
    <property type="match status" value="1"/>
</dbReference>
<dbReference type="SMART" id="SM00490">
    <property type="entry name" value="HELICc"/>
    <property type="match status" value="1"/>
</dbReference>
<organism evidence="23 24">
    <name type="scientific">Salinomyces thailandicus</name>
    <dbReference type="NCBI Taxonomy" id="706561"/>
    <lineage>
        <taxon>Eukaryota</taxon>
        <taxon>Fungi</taxon>
        <taxon>Dikarya</taxon>
        <taxon>Ascomycota</taxon>
        <taxon>Pezizomycotina</taxon>
        <taxon>Dothideomycetes</taxon>
        <taxon>Dothideomycetidae</taxon>
        <taxon>Mycosphaerellales</taxon>
        <taxon>Teratosphaeriaceae</taxon>
        <taxon>Salinomyces</taxon>
    </lineage>
</organism>
<feature type="compositionally biased region" description="Low complexity" evidence="19">
    <location>
        <begin position="668"/>
        <end position="682"/>
    </location>
</feature>
<dbReference type="EMBL" id="NAJL01000020">
    <property type="protein sequence ID" value="TKA28011.1"/>
    <property type="molecule type" value="Genomic_DNA"/>
</dbReference>
<evidence type="ECO:0000256" key="2">
    <source>
        <dbReference type="ARBA" id="ARBA00004123"/>
    </source>
</evidence>
<evidence type="ECO:0000259" key="22">
    <source>
        <dbReference type="PROSITE" id="PS51194"/>
    </source>
</evidence>
<feature type="region of interest" description="Disordered" evidence="19">
    <location>
        <begin position="35"/>
        <end position="132"/>
    </location>
</feature>
<dbReference type="InterPro" id="IPR010997">
    <property type="entry name" value="HRDC-like_sf"/>
</dbReference>
<dbReference type="InterPro" id="IPR018982">
    <property type="entry name" value="RQC_domain"/>
</dbReference>
<dbReference type="SUPFAM" id="SSF46785">
    <property type="entry name" value="Winged helix' DNA-binding domain"/>
    <property type="match status" value="1"/>
</dbReference>
<dbReference type="GO" id="GO:0009378">
    <property type="term" value="F:four-way junction helicase activity"/>
    <property type="evidence" value="ECO:0007669"/>
    <property type="project" value="TreeGrafter"/>
</dbReference>
<dbReference type="FunFam" id="3.40.50.300:FF:000537">
    <property type="entry name" value="Bloom syndrome RecQ-like helicase"/>
    <property type="match status" value="1"/>
</dbReference>
<evidence type="ECO:0000259" key="21">
    <source>
        <dbReference type="PROSITE" id="PS51192"/>
    </source>
</evidence>
<evidence type="ECO:0000256" key="4">
    <source>
        <dbReference type="ARBA" id="ARBA00022705"/>
    </source>
</evidence>
<feature type="compositionally biased region" description="Basic and acidic residues" evidence="19">
    <location>
        <begin position="83"/>
        <end position="95"/>
    </location>
</feature>
<feature type="compositionally biased region" description="Basic and acidic residues" evidence="19">
    <location>
        <begin position="169"/>
        <end position="179"/>
    </location>
</feature>
<protein>
    <recommendedName>
        <fullName evidence="18">RecQ-like DNA helicase BLM</fullName>
        <ecNumber evidence="17">5.6.2.4</ecNumber>
    </recommendedName>
</protein>
<gene>
    <name evidence="23" type="ORF">B0A50_04077</name>
</gene>
<dbReference type="Gene3D" id="1.10.150.80">
    <property type="entry name" value="HRDC domain"/>
    <property type="match status" value="1"/>
</dbReference>
<evidence type="ECO:0000256" key="16">
    <source>
        <dbReference type="ARBA" id="ARBA00034617"/>
    </source>
</evidence>
<evidence type="ECO:0000256" key="15">
    <source>
        <dbReference type="ARBA" id="ARBA00023242"/>
    </source>
</evidence>
<feature type="compositionally biased region" description="Acidic residues" evidence="19">
    <location>
        <begin position="1310"/>
        <end position="1323"/>
    </location>
</feature>
<reference evidence="23 24" key="1">
    <citation type="submission" date="2017-03" db="EMBL/GenBank/DDBJ databases">
        <title>Genomes of endolithic fungi from Antarctica.</title>
        <authorList>
            <person name="Coleine C."/>
            <person name="Masonjones S."/>
            <person name="Stajich J.E."/>
        </authorList>
    </citation>
    <scope>NUCLEOTIDE SEQUENCE [LARGE SCALE GENOMIC DNA]</scope>
    <source>
        <strain evidence="23 24">CCFEE 6315</strain>
    </source>
</reference>
<dbReference type="InterPro" id="IPR027417">
    <property type="entry name" value="P-loop_NTPase"/>
</dbReference>
<feature type="compositionally biased region" description="Gly residues" evidence="19">
    <location>
        <begin position="1594"/>
        <end position="1619"/>
    </location>
</feature>
<dbReference type="InterPro" id="IPR004589">
    <property type="entry name" value="DNA_helicase_ATP-dep_RecQ"/>
</dbReference>
<feature type="compositionally biased region" description="Low complexity" evidence="19">
    <location>
        <begin position="110"/>
        <end position="121"/>
    </location>
</feature>
<comment type="cofactor">
    <cofactor evidence="1">
        <name>Zn(2+)</name>
        <dbReference type="ChEBI" id="CHEBI:29105"/>
    </cofactor>
</comment>
<feature type="compositionally biased region" description="Gly residues" evidence="19">
    <location>
        <begin position="1545"/>
        <end position="1554"/>
    </location>
</feature>
<evidence type="ECO:0000256" key="10">
    <source>
        <dbReference type="ARBA" id="ARBA00022833"/>
    </source>
</evidence>
<evidence type="ECO:0000256" key="19">
    <source>
        <dbReference type="SAM" id="MobiDB-lite"/>
    </source>
</evidence>
<evidence type="ECO:0000256" key="1">
    <source>
        <dbReference type="ARBA" id="ARBA00001947"/>
    </source>
</evidence>
<feature type="compositionally biased region" description="Acidic residues" evidence="19">
    <location>
        <begin position="1470"/>
        <end position="1482"/>
    </location>
</feature>
<feature type="compositionally biased region" description="Acidic residues" evidence="19">
    <location>
        <begin position="585"/>
        <end position="594"/>
    </location>
</feature>
<feature type="compositionally biased region" description="Acidic residues" evidence="19">
    <location>
        <begin position="615"/>
        <end position="626"/>
    </location>
</feature>
<comment type="catalytic activity">
    <reaction evidence="16">
        <text>Couples ATP hydrolysis with the unwinding of duplex DNA by translocating in the 3'-5' direction.</text>
        <dbReference type="EC" id="5.6.2.4"/>
    </reaction>
</comment>
<feature type="compositionally biased region" description="Basic and acidic residues" evidence="19">
    <location>
        <begin position="49"/>
        <end position="69"/>
    </location>
</feature>
<feature type="domain" description="Helicase C-terminal" evidence="22">
    <location>
        <begin position="928"/>
        <end position="1074"/>
    </location>
</feature>
<evidence type="ECO:0000256" key="12">
    <source>
        <dbReference type="ARBA" id="ARBA00023125"/>
    </source>
</evidence>
<keyword evidence="5" id="KW-0479">Metal-binding</keyword>
<dbReference type="SMART" id="SM00487">
    <property type="entry name" value="DEXDc"/>
    <property type="match status" value="1"/>
</dbReference>
<dbReference type="SMART" id="SM00956">
    <property type="entry name" value="RQC"/>
    <property type="match status" value="1"/>
</dbReference>
<dbReference type="InterPro" id="IPR014001">
    <property type="entry name" value="Helicase_ATP-bd"/>
</dbReference>
<dbReference type="InterPro" id="IPR011545">
    <property type="entry name" value="DEAD/DEAH_box_helicase_dom"/>
</dbReference>
<evidence type="ECO:0000256" key="14">
    <source>
        <dbReference type="ARBA" id="ARBA00023235"/>
    </source>
</evidence>
<dbReference type="Pfam" id="PF09382">
    <property type="entry name" value="RQC"/>
    <property type="match status" value="1"/>
</dbReference>
<dbReference type="Pfam" id="PF16124">
    <property type="entry name" value="RecQ_Zn_bind"/>
    <property type="match status" value="1"/>
</dbReference>
<keyword evidence="13" id="KW-0234">DNA repair</keyword>
<dbReference type="Gene3D" id="3.40.50.300">
    <property type="entry name" value="P-loop containing nucleotide triphosphate hydrolases"/>
    <property type="match status" value="2"/>
</dbReference>
<keyword evidence="9" id="KW-0347">Helicase</keyword>
<proteinExistence type="inferred from homology"/>
<dbReference type="GO" id="GO:0005524">
    <property type="term" value="F:ATP binding"/>
    <property type="evidence" value="ECO:0007669"/>
    <property type="project" value="UniProtKB-KW"/>
</dbReference>
<dbReference type="InterPro" id="IPR036390">
    <property type="entry name" value="WH_DNA-bd_sf"/>
</dbReference>
<dbReference type="PANTHER" id="PTHR13710:SF153">
    <property type="entry name" value="RECQ-LIKE DNA HELICASE BLM"/>
    <property type="match status" value="1"/>
</dbReference>
<keyword evidence="7" id="KW-0227">DNA damage</keyword>
<dbReference type="GO" id="GO:0005737">
    <property type="term" value="C:cytoplasm"/>
    <property type="evidence" value="ECO:0007669"/>
    <property type="project" value="TreeGrafter"/>
</dbReference>
<sequence>MLAAANDAPQFDGPSAVAATDEAYHPARHHLLAACDSELQSDPTVARADGGKRGTRKTDTVAVIRDRCLESTATTGPTTSNGRHGEAKDGAKLGKQDAGYDAPAARLPVSQSASRLLSSRPSPRKAEVRASTPYEDVDVDVMDLTEEFKSSQGSTGQQAATTKAGRKRKSEEFESDIRRPACPQHGSRAQKRTVQPEPRLSQEFESIDDLEMPTVPPPPYSTIPPKAASQNRRVFPKAEASSSAIFNDGPVMPDSEADDEDIIVDFTGSREKRKKASSTSPSKKRALTGQKALYTIQDSPTALRRQAPQLGHTLHEESKPEIKFTAASAPSVVREVLSQTATPAPVPSLSTQGPSEEPVNGHVKLIRKFFNSPDSTAEKLLHQLQAEDDAVVDALVEHYDKGTNPAESEERQALIDERLKGVKELCLKRSDHRLLSTEKETLLAAMKHALKSRQGSAAVQAARAANEACRKKLLHLESQCVPLLNMCEHDIEHALAASDSSQNGEIPTSIAVHSTQAPPLGMPVSESAIPTSSRVEQTQLMRPPPVPIKDQRIGAAGIQAYFSPKRNRPAPSEQSTPQRRRTVTFDDDALDDNDFAGPDEALFSNRMGTPPAPYDYDDEDDFGMGDDEDMLELAEDVENSGPNIRSAQPTSARPVFSETSGNSQPHMQQASAKKSKKAPAPQHVEEDSERHFRFPWSNEVKRTLRERFWLKGFRENQIQAINATLAGKDAFVLMPTGGGKSLCYQLPSLIKSGKTKGVTVVVSPLLSLMEDQVQHLQKLSVQAFLLNGQSNADDKRQIWDALADPDPQQYCQCLYVTPEMLSKNQAMIGTFERLHQKRRLARLVIDEAHCVSQWGHDFRPDYKQLGDIRRKFPGVPVMALTATATENVKVDVIHNLGIDNCEVFTRSFNRPNLFYEVCQKRGKQDVADIASLIKDHHSGQTGIIYCLSRKNCEDMAEALTEKHKIKAYHYHAGLESHEKTRIQKEWQAGRYSVIVATIAFGMGIDKANVRFVIHHSLPKSLEGYYQETGRAGRDGKLSKCYLFHSHGDSSKLRRMIDEGEGDWEQKERQRQMLRKMNQYCENRSDCRRVQVLAYFNEVFHRDACNQQCDNCCSGASFESRDMTELANKAINVVRQVAKSRVTVLYCIDVLRGENKKKIRDLEHDVLTEYGAASDLDRENVERLVYRLLSEGAIAEENIVNKKGFANQYVMLGPRCRDYGPGRKRFELQIRSTPRASKTKAPPKKKAKKTGEDQSKHWKETAGSRSRPELPLSTNISSPVQAVSSRKAAKQATRHDRHGNGYAKDNFVVSDMEDGDETEDDGSDAFEGFAPVRETGRRRPEPRKRQQGPPIQSDDVMDRLDEMHRHIVDNFVIEAKHKCQSIMMDRTLSSPPFSDTILRQMAIRFTDTTDQMMRIPGINANKVEHYGKHFIRLIRDCKRHYEEMTRESVPLPPEDQLLDPNLQNVINLVSDDDDADEEGDADDYYGSLADSDLEPSEDDDDEGVPSHHFQPPDNVAAFNARYKSSQAENLRQQSVSQPTARKASSKGGGGKGGSKGYKKNRYVATKAATATQKGAAGTRSRSHGGAAASSSRRSQGGGKGGGGSRSGNGVGKAVAGGGRFSGFAMMPT</sequence>
<keyword evidence="6" id="KW-0547">Nucleotide-binding</keyword>
<dbReference type="GO" id="GO:0003677">
    <property type="term" value="F:DNA binding"/>
    <property type="evidence" value="ECO:0007669"/>
    <property type="project" value="UniProtKB-KW"/>
</dbReference>
<feature type="region of interest" description="Disordered" evidence="19">
    <location>
        <begin position="1228"/>
        <end position="1354"/>
    </location>
</feature>
<dbReference type="GO" id="GO:0000724">
    <property type="term" value="P:double-strand break repair via homologous recombination"/>
    <property type="evidence" value="ECO:0007669"/>
    <property type="project" value="TreeGrafter"/>
</dbReference>
<dbReference type="InterPro" id="IPR002121">
    <property type="entry name" value="HRDC_dom"/>
</dbReference>
<dbReference type="Pfam" id="PF00271">
    <property type="entry name" value="Helicase_C"/>
    <property type="match status" value="1"/>
</dbReference>
<evidence type="ECO:0000256" key="3">
    <source>
        <dbReference type="ARBA" id="ARBA00005446"/>
    </source>
</evidence>
<evidence type="ECO:0000313" key="23">
    <source>
        <dbReference type="EMBL" id="TKA28011.1"/>
    </source>
</evidence>
<keyword evidence="12" id="KW-0238">DNA-binding</keyword>
<dbReference type="EC" id="5.6.2.4" evidence="17"/>
<dbReference type="CDD" id="cd18794">
    <property type="entry name" value="SF2_C_RecQ"/>
    <property type="match status" value="1"/>
</dbReference>
<evidence type="ECO:0000259" key="20">
    <source>
        <dbReference type="PROSITE" id="PS50967"/>
    </source>
</evidence>
<feature type="domain" description="HRDC" evidence="20">
    <location>
        <begin position="1360"/>
        <end position="1443"/>
    </location>
</feature>
<comment type="caution">
    <text evidence="23">The sequence shown here is derived from an EMBL/GenBank/DDBJ whole genome shotgun (WGS) entry which is preliminary data.</text>
</comment>
<feature type="compositionally biased region" description="Low complexity" evidence="19">
    <location>
        <begin position="1563"/>
        <end position="1593"/>
    </location>
</feature>
<feature type="compositionally biased region" description="Basic residues" evidence="19">
    <location>
        <begin position="1236"/>
        <end position="1247"/>
    </location>
</feature>
<dbReference type="InterPro" id="IPR002464">
    <property type="entry name" value="DNA/RNA_helicase_DEAH_CS"/>
</dbReference>
<evidence type="ECO:0000256" key="11">
    <source>
        <dbReference type="ARBA" id="ARBA00022840"/>
    </source>
</evidence>
<evidence type="ECO:0000256" key="9">
    <source>
        <dbReference type="ARBA" id="ARBA00022806"/>
    </source>
</evidence>
<dbReference type="GO" id="GO:0043138">
    <property type="term" value="F:3'-5' DNA helicase activity"/>
    <property type="evidence" value="ECO:0007669"/>
    <property type="project" value="UniProtKB-EC"/>
</dbReference>
<dbReference type="PROSITE" id="PS51194">
    <property type="entry name" value="HELICASE_CTER"/>
    <property type="match status" value="1"/>
</dbReference>
<evidence type="ECO:0000256" key="5">
    <source>
        <dbReference type="ARBA" id="ARBA00022723"/>
    </source>
</evidence>
<feature type="region of interest" description="Disordered" evidence="19">
    <location>
        <begin position="145"/>
        <end position="303"/>
    </location>
</feature>
<dbReference type="GO" id="GO:0046872">
    <property type="term" value="F:metal ion binding"/>
    <property type="evidence" value="ECO:0007669"/>
    <property type="project" value="UniProtKB-KW"/>
</dbReference>
<dbReference type="Pfam" id="PF00270">
    <property type="entry name" value="DEAD"/>
    <property type="match status" value="1"/>
</dbReference>
<comment type="subcellular location">
    <subcellularLocation>
        <location evidence="2">Nucleus</location>
    </subcellularLocation>
</comment>
<dbReference type="GO" id="GO:0016787">
    <property type="term" value="F:hydrolase activity"/>
    <property type="evidence" value="ECO:0007669"/>
    <property type="project" value="UniProtKB-KW"/>
</dbReference>